<comment type="caution">
    <text evidence="1">The sequence shown here is derived from an EMBL/GenBank/DDBJ whole genome shotgun (WGS) entry which is preliminary data.</text>
</comment>
<organism evidence="1 2">
    <name type="scientific">Bacteroides stercoris ATCC 43183</name>
    <dbReference type="NCBI Taxonomy" id="449673"/>
    <lineage>
        <taxon>Bacteria</taxon>
        <taxon>Pseudomonadati</taxon>
        <taxon>Bacteroidota</taxon>
        <taxon>Bacteroidia</taxon>
        <taxon>Bacteroidales</taxon>
        <taxon>Bacteroidaceae</taxon>
        <taxon>Bacteroides</taxon>
    </lineage>
</organism>
<reference evidence="1 2" key="1">
    <citation type="submission" date="2007-11" db="EMBL/GenBank/DDBJ databases">
        <title>Draft genome sequence of Bacteroides stercoris(ATCC 43183).</title>
        <authorList>
            <person name="Sudarsanam P."/>
            <person name="Ley R."/>
            <person name="Guruge J."/>
            <person name="Turnbaugh P.J."/>
            <person name="Mahowald M."/>
            <person name="Liep D."/>
            <person name="Gordon J."/>
        </authorList>
    </citation>
    <scope>NUCLEOTIDE SEQUENCE [LARGE SCALE GENOMIC DNA]</scope>
    <source>
        <strain evidence="1 2">ATCC 43183</strain>
    </source>
</reference>
<dbReference type="RefSeq" id="WP_005652603.1">
    <property type="nucleotide sequence ID" value="NZ_CP102262.1"/>
</dbReference>
<reference evidence="1 2" key="2">
    <citation type="submission" date="2007-11" db="EMBL/GenBank/DDBJ databases">
        <authorList>
            <person name="Fulton L."/>
            <person name="Clifton S."/>
            <person name="Fulton B."/>
            <person name="Xu J."/>
            <person name="Minx P."/>
            <person name="Pepin K.H."/>
            <person name="Johnson M."/>
            <person name="Thiruvilangam P."/>
            <person name="Bhonagiri V."/>
            <person name="Nash W.E."/>
            <person name="Mardis E.R."/>
            <person name="Wilson R.K."/>
        </authorList>
    </citation>
    <scope>NUCLEOTIDE SEQUENCE [LARGE SCALE GENOMIC DNA]</scope>
    <source>
        <strain evidence="1 2">ATCC 43183</strain>
    </source>
</reference>
<accession>B0NLC1</accession>
<dbReference type="Proteomes" id="UP000004713">
    <property type="component" value="Unassembled WGS sequence"/>
</dbReference>
<protein>
    <submittedName>
        <fullName evidence="1">Uncharacterized protein</fullName>
    </submittedName>
</protein>
<gene>
    <name evidence="1" type="ORF">BACSTE_00252</name>
</gene>
<name>B0NLC1_BACSE</name>
<dbReference type="HOGENOM" id="CLU_3022530_0_0_10"/>
<dbReference type="EMBL" id="ABFZ02000012">
    <property type="protein sequence ID" value="EDS16858.1"/>
    <property type="molecule type" value="Genomic_DNA"/>
</dbReference>
<evidence type="ECO:0000313" key="2">
    <source>
        <dbReference type="Proteomes" id="UP000004713"/>
    </source>
</evidence>
<dbReference type="GeneID" id="42693448"/>
<proteinExistence type="predicted"/>
<sequence length="55" mass="6225">MNEKEMKELTADVVAIVKREREAQAPKYGSFMESVVGAIRNDARCREKQGKGGRR</sequence>
<evidence type="ECO:0000313" key="1">
    <source>
        <dbReference type="EMBL" id="EDS16858.1"/>
    </source>
</evidence>
<dbReference type="AlphaFoldDB" id="B0NLC1"/>